<dbReference type="Proteomes" id="UP000366872">
    <property type="component" value="Unassembled WGS sequence"/>
</dbReference>
<dbReference type="EMBL" id="CAAHFG010000003">
    <property type="protein sequence ID" value="VGO16261.1"/>
    <property type="molecule type" value="Genomic_DNA"/>
</dbReference>
<dbReference type="PANTHER" id="PTHR42693:SF33">
    <property type="entry name" value="ARYLSULFATASE"/>
    <property type="match status" value="1"/>
</dbReference>
<keyword evidence="2" id="KW-0732">Signal</keyword>
<organism evidence="4 5">
    <name type="scientific">Pontiella desulfatans</name>
    <dbReference type="NCBI Taxonomy" id="2750659"/>
    <lineage>
        <taxon>Bacteria</taxon>
        <taxon>Pseudomonadati</taxon>
        <taxon>Kiritimatiellota</taxon>
        <taxon>Kiritimatiellia</taxon>
        <taxon>Kiritimatiellales</taxon>
        <taxon>Pontiellaceae</taxon>
        <taxon>Pontiella</taxon>
    </lineage>
</organism>
<proteinExistence type="inferred from homology"/>
<comment type="similarity">
    <text evidence="1">Belongs to the sulfatase family.</text>
</comment>
<evidence type="ECO:0000313" key="5">
    <source>
        <dbReference type="Proteomes" id="UP000366872"/>
    </source>
</evidence>
<feature type="signal peptide" evidence="2">
    <location>
        <begin position="1"/>
        <end position="22"/>
    </location>
</feature>
<dbReference type="RefSeq" id="WP_136081793.1">
    <property type="nucleotide sequence ID" value="NZ_CAAHFG010000003.1"/>
</dbReference>
<dbReference type="InterPro" id="IPR000917">
    <property type="entry name" value="Sulfatase_N"/>
</dbReference>
<protein>
    <submittedName>
        <fullName evidence="4">Arylsulfatase</fullName>
    </submittedName>
</protein>
<dbReference type="InterPro" id="IPR017850">
    <property type="entry name" value="Alkaline_phosphatase_core_sf"/>
</dbReference>
<feature type="domain" description="Sulfatase N-terminal" evidence="3">
    <location>
        <begin position="27"/>
        <end position="379"/>
    </location>
</feature>
<gene>
    <name evidence="4" type="ORF">PDESU_04852</name>
</gene>
<name>A0A6C2U9R5_PONDE</name>
<evidence type="ECO:0000313" key="4">
    <source>
        <dbReference type="EMBL" id="VGO16261.1"/>
    </source>
</evidence>
<dbReference type="PANTHER" id="PTHR42693">
    <property type="entry name" value="ARYLSULFATASE FAMILY MEMBER"/>
    <property type="match status" value="1"/>
</dbReference>
<dbReference type="AlphaFoldDB" id="A0A6C2U9R5"/>
<dbReference type="Gene3D" id="3.40.720.10">
    <property type="entry name" value="Alkaline Phosphatase, subunit A"/>
    <property type="match status" value="1"/>
</dbReference>
<dbReference type="InterPro" id="IPR050738">
    <property type="entry name" value="Sulfatase"/>
</dbReference>
<dbReference type="Pfam" id="PF00884">
    <property type="entry name" value="Sulfatase"/>
    <property type="match status" value="1"/>
</dbReference>
<feature type="chain" id="PRO_5028856437" evidence="2">
    <location>
        <begin position="23"/>
        <end position="530"/>
    </location>
</feature>
<dbReference type="SUPFAM" id="SSF53649">
    <property type="entry name" value="Alkaline phosphatase-like"/>
    <property type="match status" value="1"/>
</dbReference>
<evidence type="ECO:0000256" key="1">
    <source>
        <dbReference type="ARBA" id="ARBA00008779"/>
    </source>
</evidence>
<keyword evidence="5" id="KW-1185">Reference proteome</keyword>
<evidence type="ECO:0000259" key="3">
    <source>
        <dbReference type="Pfam" id="PF00884"/>
    </source>
</evidence>
<accession>A0A6C2U9R5</accession>
<reference evidence="4 5" key="1">
    <citation type="submission" date="2019-04" db="EMBL/GenBank/DDBJ databases">
        <authorList>
            <person name="Van Vliet M D."/>
        </authorList>
    </citation>
    <scope>NUCLEOTIDE SEQUENCE [LARGE SCALE GENOMIC DNA]</scope>
    <source>
        <strain evidence="4 5">F1</strain>
    </source>
</reference>
<evidence type="ECO:0000256" key="2">
    <source>
        <dbReference type="SAM" id="SignalP"/>
    </source>
</evidence>
<sequence>MKRNAILTIMILAAAAATSALSKETRPNILFIMTDDQWRPEFNFLPEGRDEDGKPKNLTPTIDRLSSEGIILDRMYATSTVCTPSRFSVLTGEYPSRSQDKGFLQDMEAFGNQPNPHFNVHVTPGKANIGSVLKENGYFTGFAGKNHVLHSDTIKVPGISPWRDADPFDAKTQEFLESKQAAEVASVLQNGFDYAASIYAGNVPGHMPIKMEAHNQDWITKGGLDFLEQAEKQDKPFYLHFCSTLNHGPGPAGHKYSANPRFTPAGVLGEPLQVQPARNTIPKRLKAAGYPPKGDHADALWLDDGINAIITKLEEMGELDNTIIFFFVDNGMGAKGALYEGGAHVPAFVWGKNLKGKRRADQLLANIDFAPTIYELCGIPESKQPPMDGTSFTSVLQGDSKEVRKDVHLQIGSSRAVLKDGFKYIAWRVHPDREEKFDIPKNGEPKPLYHIASTRGGRGLEKKIPKNYAAYWDIDQLYDLSKDPKEQKNLANHPEYAQKLQQLKRTLMEQLEGQPGTFAEFKPTTKLSGK</sequence>
<dbReference type="GO" id="GO:0004065">
    <property type="term" value="F:arylsulfatase activity"/>
    <property type="evidence" value="ECO:0007669"/>
    <property type="project" value="TreeGrafter"/>
</dbReference>